<name>A0A7C8KRN4_9BACI</name>
<evidence type="ECO:0000259" key="1">
    <source>
        <dbReference type="Pfam" id="PF12804"/>
    </source>
</evidence>
<dbReference type="SUPFAM" id="SSF53448">
    <property type="entry name" value="Nucleotide-diphospho-sugar transferases"/>
    <property type="match status" value="1"/>
</dbReference>
<keyword evidence="3" id="KW-1185">Reference proteome</keyword>
<accession>A0A7C8KRN4</accession>
<dbReference type="GO" id="GO:0016779">
    <property type="term" value="F:nucleotidyltransferase activity"/>
    <property type="evidence" value="ECO:0007669"/>
    <property type="project" value="UniProtKB-ARBA"/>
</dbReference>
<protein>
    <submittedName>
        <fullName evidence="2">NTP transferase domain-containing protein</fullName>
    </submittedName>
</protein>
<gene>
    <name evidence="2" type="ORF">F9U64_05845</name>
</gene>
<comment type="caution">
    <text evidence="2">The sequence shown here is derived from an EMBL/GenBank/DDBJ whole genome shotgun (WGS) entry which is preliminary data.</text>
</comment>
<dbReference type="InterPro" id="IPR025877">
    <property type="entry name" value="MobA-like_NTP_Trfase"/>
</dbReference>
<dbReference type="InterPro" id="IPR029044">
    <property type="entry name" value="Nucleotide-diphossugar_trans"/>
</dbReference>
<proteinExistence type="predicted"/>
<dbReference type="PANTHER" id="PTHR43777">
    <property type="entry name" value="MOLYBDENUM COFACTOR CYTIDYLYLTRANSFERASE"/>
    <property type="match status" value="1"/>
</dbReference>
<sequence>MNRDKVYGIFLAAGKGERMGGDKLALPIGEDTIGNMTLSKALQSYLDHIFVVAKKTDDLSWIAQKNERWSRVDSEKAELGQSHSVRAGIQAAMSYNAEAV</sequence>
<dbReference type="Gene3D" id="3.90.550.10">
    <property type="entry name" value="Spore Coat Polysaccharide Biosynthesis Protein SpsA, Chain A"/>
    <property type="match status" value="1"/>
</dbReference>
<reference evidence="2 3" key="1">
    <citation type="submission" date="2019-10" db="EMBL/GenBank/DDBJ databases">
        <title>Gracilibacillus sp. nov. isolated from rice seeds.</title>
        <authorList>
            <person name="He S."/>
        </authorList>
    </citation>
    <scope>NUCLEOTIDE SEQUENCE [LARGE SCALE GENOMIC DNA]</scope>
    <source>
        <strain evidence="2 3">TD8</strain>
    </source>
</reference>
<dbReference type="EMBL" id="WEID01000022">
    <property type="protein sequence ID" value="KAB8138260.1"/>
    <property type="molecule type" value="Genomic_DNA"/>
</dbReference>
<dbReference type="Pfam" id="PF12804">
    <property type="entry name" value="NTP_transf_3"/>
    <property type="match status" value="1"/>
</dbReference>
<dbReference type="AlphaFoldDB" id="A0A7C8KRN4"/>
<dbReference type="RefSeq" id="WP_194287292.1">
    <property type="nucleotide sequence ID" value="NZ_ML762426.1"/>
</dbReference>
<dbReference type="PANTHER" id="PTHR43777:SF1">
    <property type="entry name" value="MOLYBDENUM COFACTOR CYTIDYLYLTRANSFERASE"/>
    <property type="match status" value="1"/>
</dbReference>
<evidence type="ECO:0000313" key="3">
    <source>
        <dbReference type="Proteomes" id="UP000480246"/>
    </source>
</evidence>
<keyword evidence="2" id="KW-0808">Transferase</keyword>
<evidence type="ECO:0000313" key="2">
    <source>
        <dbReference type="EMBL" id="KAB8138260.1"/>
    </source>
</evidence>
<feature type="non-terminal residue" evidence="2">
    <location>
        <position position="100"/>
    </location>
</feature>
<organism evidence="2 3">
    <name type="scientific">Gracilibacillus oryzae</name>
    <dbReference type="NCBI Taxonomy" id="1672701"/>
    <lineage>
        <taxon>Bacteria</taxon>
        <taxon>Bacillati</taxon>
        <taxon>Bacillota</taxon>
        <taxon>Bacilli</taxon>
        <taxon>Bacillales</taxon>
        <taxon>Bacillaceae</taxon>
        <taxon>Gracilibacillus</taxon>
    </lineage>
</organism>
<dbReference type="Proteomes" id="UP000480246">
    <property type="component" value="Unassembled WGS sequence"/>
</dbReference>
<feature type="domain" description="MobA-like NTP transferase" evidence="1">
    <location>
        <begin position="8"/>
        <end position="93"/>
    </location>
</feature>